<protein>
    <submittedName>
        <fullName evidence="7">Similar to Csad: Cysteine sulfinic acid decarboxylase (Mus musculus)</fullName>
    </submittedName>
</protein>
<evidence type="ECO:0000256" key="1">
    <source>
        <dbReference type="ARBA" id="ARBA00001933"/>
    </source>
</evidence>
<feature type="modified residue" description="N6-(pyridoxal phosphate)lysine" evidence="6">
    <location>
        <position position="309"/>
    </location>
</feature>
<keyword evidence="5" id="KW-0456">Lyase</keyword>
<dbReference type="Pfam" id="PF00282">
    <property type="entry name" value="Pyridoxal_deC"/>
    <property type="match status" value="2"/>
</dbReference>
<dbReference type="GO" id="GO:0005737">
    <property type="term" value="C:cytoplasm"/>
    <property type="evidence" value="ECO:0007669"/>
    <property type="project" value="TreeGrafter"/>
</dbReference>
<dbReference type="Gene3D" id="3.90.1150.170">
    <property type="match status" value="2"/>
</dbReference>
<evidence type="ECO:0000256" key="2">
    <source>
        <dbReference type="ARBA" id="ARBA00009533"/>
    </source>
</evidence>
<dbReference type="Proteomes" id="UP000786811">
    <property type="component" value="Unassembled WGS sequence"/>
</dbReference>
<gene>
    <name evidence="7" type="ORF">HICCMSTLAB_LOCUS4624</name>
</gene>
<comment type="cofactor">
    <cofactor evidence="1 6">
        <name>pyridoxal 5'-phosphate</name>
        <dbReference type="ChEBI" id="CHEBI:597326"/>
    </cofactor>
</comment>
<comment type="similarity">
    <text evidence="2">Belongs to the group II decarboxylase family.</text>
</comment>
<dbReference type="GO" id="GO:0030170">
    <property type="term" value="F:pyridoxal phosphate binding"/>
    <property type="evidence" value="ECO:0007669"/>
    <property type="project" value="InterPro"/>
</dbReference>
<accession>A0A8J2H918</accession>
<keyword evidence="8" id="KW-1185">Reference proteome</keyword>
<evidence type="ECO:0000256" key="3">
    <source>
        <dbReference type="ARBA" id="ARBA00022793"/>
    </source>
</evidence>
<evidence type="ECO:0000256" key="6">
    <source>
        <dbReference type="PIRSR" id="PIRSR602129-50"/>
    </source>
</evidence>
<dbReference type="InterPro" id="IPR002129">
    <property type="entry name" value="PyrdxlP-dep_de-COase"/>
</dbReference>
<dbReference type="PROSITE" id="PS00392">
    <property type="entry name" value="DDC_GAD_HDC_YDC"/>
    <property type="match status" value="2"/>
</dbReference>
<dbReference type="SUPFAM" id="SSF53383">
    <property type="entry name" value="PLP-dependent transferases"/>
    <property type="match status" value="2"/>
</dbReference>
<keyword evidence="4 6" id="KW-0663">Pyridoxal phosphate</keyword>
<name>A0A8J2H918_COTCN</name>
<dbReference type="InterPro" id="IPR021115">
    <property type="entry name" value="Pyridoxal-P_BS"/>
</dbReference>
<comment type="caution">
    <text evidence="7">The sequence shown here is derived from an EMBL/GenBank/DDBJ whole genome shotgun (WGS) entry which is preliminary data.</text>
</comment>
<evidence type="ECO:0000313" key="8">
    <source>
        <dbReference type="Proteomes" id="UP000786811"/>
    </source>
</evidence>
<dbReference type="OrthoDB" id="392571at2759"/>
<organism evidence="7 8">
    <name type="scientific">Cotesia congregata</name>
    <name type="common">Parasitoid wasp</name>
    <name type="synonym">Apanteles congregatus</name>
    <dbReference type="NCBI Taxonomy" id="51543"/>
    <lineage>
        <taxon>Eukaryota</taxon>
        <taxon>Metazoa</taxon>
        <taxon>Ecdysozoa</taxon>
        <taxon>Arthropoda</taxon>
        <taxon>Hexapoda</taxon>
        <taxon>Insecta</taxon>
        <taxon>Pterygota</taxon>
        <taxon>Neoptera</taxon>
        <taxon>Endopterygota</taxon>
        <taxon>Hymenoptera</taxon>
        <taxon>Apocrita</taxon>
        <taxon>Ichneumonoidea</taxon>
        <taxon>Braconidae</taxon>
        <taxon>Microgastrinae</taxon>
        <taxon>Cotesia</taxon>
    </lineage>
</organism>
<evidence type="ECO:0000256" key="5">
    <source>
        <dbReference type="ARBA" id="ARBA00023239"/>
    </source>
</evidence>
<evidence type="ECO:0000256" key="4">
    <source>
        <dbReference type="ARBA" id="ARBA00022898"/>
    </source>
</evidence>
<sequence length="965" mass="108874">MMDDVTSNSTSASEKSFDTEKLLVELLKILKDEKMFDTTGEFPVVEFLHPHQLQKKIDLKLKDEGCDDSEIKTLVRKFAHYSVKTTHLHFHNQLFSGVDSYALAGAVVTECCNTFPVTFEVAPVVQLIERELLDRVLRLVNYPAYPNADGIMCPGGSMSNMYGMVLARYSRIPEIKTKGLSGLLPLSMFTSELGHYSISKAAHWLGFGTDNVYTIKTDELGRMDPEDLKKNIKDARARGTIPFFVNATAGTTVVGSIDPLEDIAAICKQENLWFHIDACLGGSLLLSTKYRDRLKGVELSDSMSWNPHKMLGAPLQCSLFLVRRRNLLYEANCSGATYLFQQDKFYDVSWDTGDKSVQCGRKVDAVKLWLMWKARGTNGLGLSVDIAMDCADYFFNKIKDRNGYRLVFPKYQGNTISFWYIPPSMRGQPETQEWWDKLYALTAKIKELLVLDGRLLISYNPLTSKKIVSSATLSAFTHGNNIDTKKLLEEVLDILNEENVFDTTGQFPVVKFLHPHELQKKIDIKLKNEGSSEEKIKDAVRKIAHYSVKTSNPHFHNQLYAGVDSYGLAGALLTECCNTSQYTYEVAPVFQLLERQVLDQALKLVNYPSYPEADGILCPGGSLSNMYGMVLARYSRIPEIKTKGLSGLLPLSMFTSELGHYSISKAAHWLGFGTDNVYTIKTDELGRMDPEDLRKNIKDARARGTIPFFVNATAGTTVVGSIDPLEDIAAICKQENLWFHIDACLGGTLLLSTKYRDRLKGVELSDSVSWNPHKMLGTPLQCSFFLVRRRNLLYEANCSGATYLFQQDKFYDVSWDTGDKSVQCGRKVDAVKLWLMWKARGTNGLGLSVDIAMDCADYFFNKIKDRNGYRLVFPKYQGNTISFWYIPPSMRGQPETQEWWDKLYALTAKIKELLVLDGQLLIGYSPLTGKKIGNFFRMVVSCQPTPSHHSMDFALQQIEFIAHKL</sequence>
<keyword evidence="3" id="KW-0210">Decarboxylase</keyword>
<proteinExistence type="inferred from homology"/>
<evidence type="ECO:0000313" key="7">
    <source>
        <dbReference type="EMBL" id="CAG5087851.1"/>
    </source>
</evidence>
<dbReference type="EMBL" id="CAJNRD030001119">
    <property type="protein sequence ID" value="CAG5087851.1"/>
    <property type="molecule type" value="Genomic_DNA"/>
</dbReference>
<dbReference type="InterPro" id="IPR015421">
    <property type="entry name" value="PyrdxlP-dep_Trfase_major"/>
</dbReference>
<dbReference type="PANTHER" id="PTHR45677">
    <property type="entry name" value="GLUTAMATE DECARBOXYLASE-RELATED"/>
    <property type="match status" value="1"/>
</dbReference>
<dbReference type="InterPro" id="IPR015424">
    <property type="entry name" value="PyrdxlP-dep_Trfase"/>
</dbReference>
<dbReference type="Gene3D" id="3.40.640.10">
    <property type="entry name" value="Type I PLP-dependent aspartate aminotransferase-like (Major domain)"/>
    <property type="match status" value="2"/>
</dbReference>
<dbReference type="GO" id="GO:0016831">
    <property type="term" value="F:carboxy-lyase activity"/>
    <property type="evidence" value="ECO:0007669"/>
    <property type="project" value="UniProtKB-KW"/>
</dbReference>
<reference evidence="7" key="1">
    <citation type="submission" date="2021-04" db="EMBL/GenBank/DDBJ databases">
        <authorList>
            <person name="Chebbi M.A.C M."/>
        </authorList>
    </citation>
    <scope>NUCLEOTIDE SEQUENCE</scope>
</reference>
<dbReference type="PANTHER" id="PTHR45677:SF13">
    <property type="entry name" value="LP10922P"/>
    <property type="match status" value="1"/>
</dbReference>
<feature type="non-terminal residue" evidence="7">
    <location>
        <position position="965"/>
    </location>
</feature>
<dbReference type="GO" id="GO:0019752">
    <property type="term" value="P:carboxylic acid metabolic process"/>
    <property type="evidence" value="ECO:0007669"/>
    <property type="project" value="InterPro"/>
</dbReference>
<dbReference type="AlphaFoldDB" id="A0A8J2H918"/>